<dbReference type="Proteomes" id="UP000004756">
    <property type="component" value="Unassembled WGS sequence"/>
</dbReference>
<dbReference type="AlphaFoldDB" id="C0CX43"/>
<reference evidence="1 2" key="1">
    <citation type="submission" date="2009-01" db="EMBL/GenBank/DDBJ databases">
        <authorList>
            <person name="Fulton L."/>
            <person name="Clifton S."/>
            <person name="Fulton B."/>
            <person name="Xu J."/>
            <person name="Minx P."/>
            <person name="Pepin K.H."/>
            <person name="Johnson M."/>
            <person name="Bhonagiri V."/>
            <person name="Nash W.E."/>
            <person name="Mardis E.R."/>
            <person name="Wilson R.K."/>
        </authorList>
    </citation>
    <scope>NUCLEOTIDE SEQUENCE [LARGE SCALE GENOMIC DNA]</scope>
    <source>
        <strain evidence="1 2">DSM 15981</strain>
    </source>
</reference>
<accession>C0CX43</accession>
<keyword evidence="2" id="KW-1185">Reference proteome</keyword>
<reference evidence="1 2" key="2">
    <citation type="submission" date="2009-02" db="EMBL/GenBank/DDBJ databases">
        <title>Draft genome sequence of Clostridium asparagiforme (DSM 15981).</title>
        <authorList>
            <person name="Sudarsanam P."/>
            <person name="Ley R."/>
            <person name="Guruge J."/>
            <person name="Turnbaugh P.J."/>
            <person name="Mahowald M."/>
            <person name="Liep D."/>
            <person name="Gordon J."/>
        </authorList>
    </citation>
    <scope>NUCLEOTIDE SEQUENCE [LARGE SCALE GENOMIC DNA]</scope>
    <source>
        <strain evidence="1 2">DSM 15981</strain>
    </source>
</reference>
<dbReference type="EMBL" id="ACCJ01000075">
    <property type="protein sequence ID" value="EEG56326.1"/>
    <property type="molecule type" value="Genomic_DNA"/>
</dbReference>
<protein>
    <submittedName>
        <fullName evidence="1">Uncharacterized protein</fullName>
    </submittedName>
</protein>
<gene>
    <name evidence="1" type="ORF">CLOSTASPAR_01564</name>
</gene>
<evidence type="ECO:0000313" key="2">
    <source>
        <dbReference type="Proteomes" id="UP000004756"/>
    </source>
</evidence>
<sequence>MKVASKKLRIRNKNVENPLTNCVYATIMKKKKYFDYNIPQKLRIRNKK</sequence>
<dbReference type="HOGENOM" id="CLU_3151075_0_0_9"/>
<organism evidence="1 2">
    <name type="scientific">[Clostridium] asparagiforme DSM 15981</name>
    <dbReference type="NCBI Taxonomy" id="518636"/>
    <lineage>
        <taxon>Bacteria</taxon>
        <taxon>Bacillati</taxon>
        <taxon>Bacillota</taxon>
        <taxon>Clostridia</taxon>
        <taxon>Lachnospirales</taxon>
        <taxon>Lachnospiraceae</taxon>
        <taxon>Enterocloster</taxon>
    </lineage>
</organism>
<name>C0CX43_9FIRM</name>
<evidence type="ECO:0000313" key="1">
    <source>
        <dbReference type="EMBL" id="EEG56326.1"/>
    </source>
</evidence>
<comment type="caution">
    <text evidence="1">The sequence shown here is derived from an EMBL/GenBank/DDBJ whole genome shotgun (WGS) entry which is preliminary data.</text>
</comment>
<proteinExistence type="predicted"/>